<dbReference type="Proteomes" id="UP000737018">
    <property type="component" value="Unassembled WGS sequence"/>
</dbReference>
<dbReference type="InterPro" id="IPR024867">
    <property type="entry name" value="NFRKB"/>
</dbReference>
<feature type="compositionally biased region" description="Polar residues" evidence="3">
    <location>
        <begin position="542"/>
        <end position="559"/>
    </location>
</feature>
<proteinExistence type="predicted"/>
<comment type="subcellular location">
    <subcellularLocation>
        <location evidence="1">Nucleus</location>
    </subcellularLocation>
</comment>
<dbReference type="InterPro" id="IPR002156">
    <property type="entry name" value="RNaseH_domain"/>
</dbReference>
<dbReference type="PANTHER" id="PTHR13052:SF2">
    <property type="entry name" value="NUCLEAR FACTOR KAPPA-B-BINDING PROTEIN"/>
    <property type="match status" value="1"/>
</dbReference>
<reference evidence="5" key="1">
    <citation type="submission" date="2020-03" db="EMBL/GenBank/DDBJ databases">
        <title>Castanea mollissima Vanexum genome sequencing.</title>
        <authorList>
            <person name="Staton M."/>
        </authorList>
    </citation>
    <scope>NUCLEOTIDE SEQUENCE</scope>
    <source>
        <tissue evidence="5">Leaf</tissue>
    </source>
</reference>
<sequence length="1054" mass="117232">MRDQTSSRVGDSGLKRNENGEWVKGYARVIGATTSVVAELWALRDGICLCVALRLQAVIFELDAKLVVDLLRKDERLESGNDTILLDCRKSLGDIPMGFALSNSKEVVYKGKIFVKDDEDSISQFVGWDGNQKRVVAKREQIGVSRRDLRPFNGSVPEHHNTIADVFAIPQEIFELEDLTEVLSHEVWQSHLSENERNSLMQLLPRGPEPQQVMKALFAGDDFHFGNPFLKWGASLCSGGLHPDAIRHREQCLKAEKKAYYSNLQKYHSDMVGYLVKLKERWESCKDLEKETVQKLWRSRNGVEKRITSHGNESRFPDPEEDLTATSESCSSAADDRACSSDNQNTSGMKGAELTKRLPEKGFMKDKGRNPLTASDNVLNVGARPRNGDKIHKRNIHCSDGAKYMSYFKISKKQHELVKNMKQSGKSIQSRSLNRVLGNLDSFHVQPYEVFVEEEQKKLHQHWLQLATEALPVAFDNWRGRQLQRSLVINSLAQEVKDYKKSLMKDKNNVNLESMLEDEKENKLISNASTVEDDEELVPGSPWNQESVPYSPGNQQSVPGSPLNEESVPGSPQNEESVPGSPQNEESVPGSPQNEESVPGSPQNQESVSVSPQNQESIPGSPQNQESIPGSPQSQESIPGSPQSQESIPCSPQNQESIPGSPQNQSLQQISSPSGDHEIDPIDMDAEDNHIMSKSDNAPADKSRYSGDLNTADDVICRGVPLTSGEDIWPAVNVSHSFYDSTASHEFTSASGLPLEHSQVNEHHRAHMIDLESDLQVEESGKDFLQRQSGDCSFSSYPNQDRNELLQSLFKSQGMLYHQEQKQTGLEFQPQVNLSMENGQFPGHFQEQPQPQQSMPLELEQKRQNEVYMQRNISGNMYSDGGRYLIPRQEHLTPVNVQDLPVNTICMPAPLPSGLNGGGLLSQNWFPGEHQVHGGWAGSDGARSQSIGSGSGADQSLFHVLSHCNQLRSSGPYDSVGPTEQFIPSRNYGMVGGGNVTPRISNVLPQASHPLDFLSGREAATSVMPDDMGWMSMSHQNSVLHDPMGKPYLRSWNQ</sequence>
<evidence type="ECO:0000259" key="4">
    <source>
        <dbReference type="PROSITE" id="PS51916"/>
    </source>
</evidence>
<evidence type="ECO:0000313" key="5">
    <source>
        <dbReference type="EMBL" id="KAF3944242.1"/>
    </source>
</evidence>
<feature type="region of interest" description="Disordered" evidence="3">
    <location>
        <begin position="308"/>
        <end position="350"/>
    </location>
</feature>
<dbReference type="OrthoDB" id="70874at2759"/>
<gene>
    <name evidence="5" type="ORF">CMV_029270</name>
</gene>
<dbReference type="Pfam" id="PF13456">
    <property type="entry name" value="RVT_3"/>
    <property type="match status" value="1"/>
</dbReference>
<comment type="caution">
    <text evidence="5">The sequence shown here is derived from an EMBL/GenBank/DDBJ whole genome shotgun (WGS) entry which is preliminary data.</text>
</comment>
<dbReference type="PROSITE" id="PS51916">
    <property type="entry name" value="DEUBAD"/>
    <property type="match status" value="1"/>
</dbReference>
<keyword evidence="6" id="KW-1185">Reference proteome</keyword>
<feature type="region of interest" description="Disordered" evidence="3">
    <location>
        <begin position="362"/>
        <end position="391"/>
    </location>
</feature>
<dbReference type="GO" id="GO:0004523">
    <property type="term" value="F:RNA-DNA hybrid ribonuclease activity"/>
    <property type="evidence" value="ECO:0007669"/>
    <property type="project" value="InterPro"/>
</dbReference>
<feature type="compositionally biased region" description="Polar residues" evidence="3">
    <location>
        <begin position="570"/>
        <end position="674"/>
    </location>
</feature>
<evidence type="ECO:0000313" key="6">
    <source>
        <dbReference type="Proteomes" id="UP000737018"/>
    </source>
</evidence>
<dbReference type="GO" id="GO:0003676">
    <property type="term" value="F:nucleic acid binding"/>
    <property type="evidence" value="ECO:0007669"/>
    <property type="project" value="InterPro"/>
</dbReference>
<keyword evidence="2" id="KW-0539">Nucleus</keyword>
<feature type="compositionally biased region" description="Basic and acidic residues" evidence="3">
    <location>
        <begin position="308"/>
        <end position="318"/>
    </location>
</feature>
<dbReference type="GO" id="GO:0031011">
    <property type="term" value="C:Ino80 complex"/>
    <property type="evidence" value="ECO:0007669"/>
    <property type="project" value="InterPro"/>
</dbReference>
<dbReference type="AlphaFoldDB" id="A0A8J4Q7E6"/>
<accession>A0A8J4Q7E6</accession>
<dbReference type="PANTHER" id="PTHR13052">
    <property type="entry name" value="NFRKB-RELATED"/>
    <property type="match status" value="1"/>
</dbReference>
<evidence type="ECO:0000256" key="3">
    <source>
        <dbReference type="SAM" id="MobiDB-lite"/>
    </source>
</evidence>
<evidence type="ECO:0000256" key="1">
    <source>
        <dbReference type="ARBA" id="ARBA00004123"/>
    </source>
</evidence>
<dbReference type="InterPro" id="IPR044867">
    <property type="entry name" value="DEUBAD_dom"/>
</dbReference>
<dbReference type="EMBL" id="JRKL02012658">
    <property type="protein sequence ID" value="KAF3944242.1"/>
    <property type="molecule type" value="Genomic_DNA"/>
</dbReference>
<evidence type="ECO:0000256" key="2">
    <source>
        <dbReference type="ARBA" id="ARBA00023242"/>
    </source>
</evidence>
<protein>
    <recommendedName>
        <fullName evidence="4">DEUBAD domain-containing protein</fullName>
    </recommendedName>
</protein>
<dbReference type="InterPro" id="IPR044730">
    <property type="entry name" value="RNase_H-like_dom_plant"/>
</dbReference>
<feature type="region of interest" description="Disordered" evidence="3">
    <location>
        <begin position="530"/>
        <end position="682"/>
    </location>
</feature>
<name>A0A8J4Q7E6_9ROSI</name>
<dbReference type="CDD" id="cd06222">
    <property type="entry name" value="RNase_H_like"/>
    <property type="match status" value="1"/>
</dbReference>
<feature type="domain" description="DEUBAD" evidence="4">
    <location>
        <begin position="170"/>
        <end position="281"/>
    </location>
</feature>
<organism evidence="5 6">
    <name type="scientific">Castanea mollissima</name>
    <name type="common">Chinese chestnut</name>
    <dbReference type="NCBI Taxonomy" id="60419"/>
    <lineage>
        <taxon>Eukaryota</taxon>
        <taxon>Viridiplantae</taxon>
        <taxon>Streptophyta</taxon>
        <taxon>Embryophyta</taxon>
        <taxon>Tracheophyta</taxon>
        <taxon>Spermatophyta</taxon>
        <taxon>Magnoliopsida</taxon>
        <taxon>eudicotyledons</taxon>
        <taxon>Gunneridae</taxon>
        <taxon>Pentapetalae</taxon>
        <taxon>rosids</taxon>
        <taxon>fabids</taxon>
        <taxon>Fagales</taxon>
        <taxon>Fagaceae</taxon>
        <taxon>Castanea</taxon>
    </lineage>
</organism>
<dbReference type="CDD" id="cd21865">
    <property type="entry name" value="DEUBAD_NFRKB"/>
    <property type="match status" value="1"/>
</dbReference>